<dbReference type="EMBL" id="BKCJ010006083">
    <property type="protein sequence ID" value="GEU70264.1"/>
    <property type="molecule type" value="Genomic_DNA"/>
</dbReference>
<evidence type="ECO:0000256" key="1">
    <source>
        <dbReference type="SAM" id="Coils"/>
    </source>
</evidence>
<name>A0A6L2MCK7_TANCI</name>
<dbReference type="AlphaFoldDB" id="A0A6L2MCK7"/>
<proteinExistence type="predicted"/>
<feature type="coiled-coil region" evidence="1">
    <location>
        <begin position="41"/>
        <end position="68"/>
    </location>
</feature>
<accession>A0A6L2MCK7</accession>
<protein>
    <recommendedName>
        <fullName evidence="3">Reverse transcriptase domain-containing protein</fullName>
    </recommendedName>
</protein>
<organism evidence="2">
    <name type="scientific">Tanacetum cinerariifolium</name>
    <name type="common">Dalmatian daisy</name>
    <name type="synonym">Chrysanthemum cinerariifolium</name>
    <dbReference type="NCBI Taxonomy" id="118510"/>
    <lineage>
        <taxon>Eukaryota</taxon>
        <taxon>Viridiplantae</taxon>
        <taxon>Streptophyta</taxon>
        <taxon>Embryophyta</taxon>
        <taxon>Tracheophyta</taxon>
        <taxon>Spermatophyta</taxon>
        <taxon>Magnoliopsida</taxon>
        <taxon>eudicotyledons</taxon>
        <taxon>Gunneridae</taxon>
        <taxon>Pentapetalae</taxon>
        <taxon>asterids</taxon>
        <taxon>campanulids</taxon>
        <taxon>Asterales</taxon>
        <taxon>Asteraceae</taxon>
        <taxon>Asteroideae</taxon>
        <taxon>Anthemideae</taxon>
        <taxon>Anthemidinae</taxon>
        <taxon>Tanacetum</taxon>
    </lineage>
</organism>
<comment type="caution">
    <text evidence="2">The sequence shown here is derived from an EMBL/GenBank/DDBJ whole genome shotgun (WGS) entry which is preliminary data.</text>
</comment>
<keyword evidence="1" id="KW-0175">Coiled coil</keyword>
<evidence type="ECO:0008006" key="3">
    <source>
        <dbReference type="Google" id="ProtNLM"/>
    </source>
</evidence>
<reference evidence="2" key="1">
    <citation type="journal article" date="2019" name="Sci. Rep.">
        <title>Draft genome of Tanacetum cinerariifolium, the natural source of mosquito coil.</title>
        <authorList>
            <person name="Yamashiro T."/>
            <person name="Shiraishi A."/>
            <person name="Satake H."/>
            <person name="Nakayama K."/>
        </authorList>
    </citation>
    <scope>NUCLEOTIDE SEQUENCE</scope>
</reference>
<sequence length="373" mass="43296">MSVLLAKERILKLIQAWDEKQIKSWKLPELLLQLSNDSRTIDEMLKQRVNQREQAANLAVQKKQEEQAAQSFTPYWNFSMIDDDEVLQAREKFIKAIQTFLQKFSRYPFGVMPKIQELMCKLLEDVQNINEELSEFINSPSWDRPMIVNDEEHSNQFSVENFVPILSEYEVTSDNESECDVPVNNESSLIFMTFSNPLFDCTDDFTSSDDELLSNEDVPMENFKIYSKPLFDDEEINSTKIDPHYFNAESNLIESLLNRDTLIDSFSKFDYLLELAHINPIPSKIEETDFDLEEEIRLVENLLHDNSSPRLPKVLNAEIADTIVESLSPFHIPVEDSDSQMEEIDLFLTTDDSMPSGIENDDYDSEGDIHFLE</sequence>
<evidence type="ECO:0000313" key="2">
    <source>
        <dbReference type="EMBL" id="GEU70264.1"/>
    </source>
</evidence>
<gene>
    <name evidence="2" type="ORF">Tci_042242</name>
</gene>